<keyword evidence="6" id="KW-0822">Tryptophan biosynthesis</keyword>
<evidence type="ECO:0000256" key="1">
    <source>
        <dbReference type="ARBA" id="ARBA00001633"/>
    </source>
</evidence>
<dbReference type="Pfam" id="PF00218">
    <property type="entry name" value="IGPS"/>
    <property type="match status" value="1"/>
</dbReference>
<evidence type="ECO:0000256" key="5">
    <source>
        <dbReference type="ARBA" id="ARBA00022793"/>
    </source>
</evidence>
<dbReference type="EC" id="4.1.1.48" evidence="3"/>
<evidence type="ECO:0000256" key="4">
    <source>
        <dbReference type="ARBA" id="ARBA00022605"/>
    </source>
</evidence>
<dbReference type="FunFam" id="3.20.20.70:FF:000024">
    <property type="entry name" value="Indole-3-glycerol phosphate synthase"/>
    <property type="match status" value="1"/>
</dbReference>
<evidence type="ECO:0000256" key="8">
    <source>
        <dbReference type="ARBA" id="ARBA00023239"/>
    </source>
</evidence>
<protein>
    <recommendedName>
        <fullName evidence="3">indole-3-glycerol-phosphate synthase</fullName>
        <ecNumber evidence="3">4.1.1.48</ecNumber>
    </recommendedName>
</protein>
<reference evidence="10" key="1">
    <citation type="submission" date="2020-05" db="EMBL/GenBank/DDBJ databases">
        <authorList>
            <person name="Chiriac C."/>
            <person name="Salcher M."/>
            <person name="Ghai R."/>
            <person name="Kavagutti S V."/>
        </authorList>
    </citation>
    <scope>NUCLEOTIDE SEQUENCE</scope>
</reference>
<gene>
    <name evidence="10" type="ORF">UFOPK3543_00131</name>
</gene>
<accession>A0A6J7FCV7</accession>
<dbReference type="InterPro" id="IPR013785">
    <property type="entry name" value="Aldolase_TIM"/>
</dbReference>
<dbReference type="Gene3D" id="3.20.20.70">
    <property type="entry name" value="Aldolase class I"/>
    <property type="match status" value="1"/>
</dbReference>
<dbReference type="InterPro" id="IPR011060">
    <property type="entry name" value="RibuloseP-bd_barrel"/>
</dbReference>
<keyword evidence="4" id="KW-0028">Amino-acid biosynthesis</keyword>
<dbReference type="InterPro" id="IPR045186">
    <property type="entry name" value="Indole-3-glycerol_P_synth"/>
</dbReference>
<dbReference type="HAMAP" id="MF_00134_B">
    <property type="entry name" value="IGPS_B"/>
    <property type="match status" value="1"/>
</dbReference>
<dbReference type="GO" id="GO:0000162">
    <property type="term" value="P:L-tryptophan biosynthetic process"/>
    <property type="evidence" value="ECO:0007669"/>
    <property type="project" value="UniProtKB-UniPathway"/>
</dbReference>
<dbReference type="SUPFAM" id="SSF51366">
    <property type="entry name" value="Ribulose-phoshate binding barrel"/>
    <property type="match status" value="1"/>
</dbReference>
<evidence type="ECO:0000256" key="2">
    <source>
        <dbReference type="ARBA" id="ARBA00004696"/>
    </source>
</evidence>
<dbReference type="EMBL" id="CAFBMH010000002">
    <property type="protein sequence ID" value="CAB4889453.1"/>
    <property type="molecule type" value="Genomic_DNA"/>
</dbReference>
<evidence type="ECO:0000256" key="6">
    <source>
        <dbReference type="ARBA" id="ARBA00022822"/>
    </source>
</evidence>
<dbReference type="AlphaFoldDB" id="A0A6J7FCV7"/>
<evidence type="ECO:0000259" key="9">
    <source>
        <dbReference type="Pfam" id="PF00218"/>
    </source>
</evidence>
<keyword evidence="8" id="KW-0456">Lyase</keyword>
<organism evidence="10">
    <name type="scientific">freshwater metagenome</name>
    <dbReference type="NCBI Taxonomy" id="449393"/>
    <lineage>
        <taxon>unclassified sequences</taxon>
        <taxon>metagenomes</taxon>
        <taxon>ecological metagenomes</taxon>
    </lineage>
</organism>
<dbReference type="UniPathway" id="UPA00035">
    <property type="reaction ID" value="UER00043"/>
</dbReference>
<dbReference type="PANTHER" id="PTHR22854">
    <property type="entry name" value="TRYPTOPHAN BIOSYNTHESIS PROTEIN"/>
    <property type="match status" value="1"/>
</dbReference>
<evidence type="ECO:0000256" key="3">
    <source>
        <dbReference type="ARBA" id="ARBA00012362"/>
    </source>
</evidence>
<dbReference type="InterPro" id="IPR013798">
    <property type="entry name" value="Indole-3-glycerol_P_synth_dom"/>
</dbReference>
<keyword evidence="7" id="KW-0057">Aromatic amino acid biosynthesis</keyword>
<sequence>MMPTYLDRILDTHRARAADDQRSLGSLVEAAQEMPPARGFRAALVDASTLDGIAVIAEVKRRSPSKGALAVNLDPAVLGAAYAAGGAACLSALTDVEFFGGSAADLAAARAASGRPVLRKDFTVSANDVCDARLMGADCVLLIAAALDDTELEAFHSLARTVGLDALVEVHDEAELARAIAVGADLVGVNQRDLITFQVDQQRAVRMAPRMPSGVVRVAESGIRGPADARVLAAAGYHALLVGESLVKAADPAAAVADLRAAGR</sequence>
<dbReference type="InterPro" id="IPR001468">
    <property type="entry name" value="Indole-3-GlycerolPSynthase_CS"/>
</dbReference>
<name>A0A6J7FCV7_9ZZZZ</name>
<evidence type="ECO:0000256" key="7">
    <source>
        <dbReference type="ARBA" id="ARBA00023141"/>
    </source>
</evidence>
<proteinExistence type="inferred from homology"/>
<dbReference type="PROSITE" id="PS00614">
    <property type="entry name" value="IGPS"/>
    <property type="match status" value="1"/>
</dbReference>
<comment type="catalytic activity">
    <reaction evidence="1">
        <text>1-(2-carboxyphenylamino)-1-deoxy-D-ribulose 5-phosphate + H(+) = (1S,2R)-1-C-(indol-3-yl)glycerol 3-phosphate + CO2 + H2O</text>
        <dbReference type="Rhea" id="RHEA:23476"/>
        <dbReference type="ChEBI" id="CHEBI:15377"/>
        <dbReference type="ChEBI" id="CHEBI:15378"/>
        <dbReference type="ChEBI" id="CHEBI:16526"/>
        <dbReference type="ChEBI" id="CHEBI:58613"/>
        <dbReference type="ChEBI" id="CHEBI:58866"/>
        <dbReference type="EC" id="4.1.1.48"/>
    </reaction>
</comment>
<dbReference type="PANTHER" id="PTHR22854:SF2">
    <property type="entry name" value="INDOLE-3-GLYCEROL-PHOSPHATE SYNTHASE"/>
    <property type="match status" value="1"/>
</dbReference>
<dbReference type="GO" id="GO:0004425">
    <property type="term" value="F:indole-3-glycerol-phosphate synthase activity"/>
    <property type="evidence" value="ECO:0007669"/>
    <property type="project" value="UniProtKB-EC"/>
</dbReference>
<dbReference type="CDD" id="cd00331">
    <property type="entry name" value="IGPS"/>
    <property type="match status" value="1"/>
</dbReference>
<feature type="domain" description="Indole-3-glycerol phosphate synthase" evidence="9">
    <location>
        <begin position="7"/>
        <end position="259"/>
    </location>
</feature>
<evidence type="ECO:0000313" key="10">
    <source>
        <dbReference type="EMBL" id="CAB4889453.1"/>
    </source>
</evidence>
<dbReference type="GO" id="GO:0004640">
    <property type="term" value="F:phosphoribosylanthranilate isomerase activity"/>
    <property type="evidence" value="ECO:0007669"/>
    <property type="project" value="TreeGrafter"/>
</dbReference>
<keyword evidence="5" id="KW-0210">Decarboxylase</keyword>
<comment type="pathway">
    <text evidence="2">Amino-acid biosynthesis; L-tryptophan biosynthesis; L-tryptophan from chorismate: step 4/5.</text>
</comment>